<protein>
    <submittedName>
        <fullName evidence="1">Uncharacterized protein</fullName>
    </submittedName>
</protein>
<dbReference type="EMBL" id="JACAZH010000012">
    <property type="protein sequence ID" value="KAF7353277.1"/>
    <property type="molecule type" value="Genomic_DNA"/>
</dbReference>
<reference evidence="1" key="1">
    <citation type="submission" date="2020-05" db="EMBL/GenBank/DDBJ databases">
        <title>Mycena genomes resolve the evolution of fungal bioluminescence.</title>
        <authorList>
            <person name="Tsai I.J."/>
        </authorList>
    </citation>
    <scope>NUCLEOTIDE SEQUENCE</scope>
    <source>
        <strain evidence="1">160909Yilan</strain>
    </source>
</reference>
<keyword evidence="2" id="KW-1185">Reference proteome</keyword>
<accession>A0A8H7CYX0</accession>
<comment type="caution">
    <text evidence="1">The sequence shown here is derived from an EMBL/GenBank/DDBJ whole genome shotgun (WGS) entry which is preliminary data.</text>
</comment>
<sequence>MDLQPHSDVVSTMNNAGSAAYAGAFFPQATGFNIRGGGFTSNVTNNVYNPPPEQSSGDIKLIQEFKEMRSSLQSSLVGRQNPGASVRRVYTAKLEGHQSGHMTVAMYEGEGAEEAWNQHLAKYEAVRHPNIMQLYGLVSTRRLRGMVFHDELIPYRQFLCRFQNSPILSAYIIGYCPIIKTTEFLEAIGYISNVFPKFSIDYDELPIWIRPPTGELCLDLAPGGPGKSVELAQIWNSYVLRLDNVSLDAPNSENIIISAWTEDRFHDLCFRGEIAQLQFLQVSTQPPVGLGIFRLDSQRDTCVKITEPLILPEELGWNWNQDGVNLVLRPSEITKAWLAQANHIFVELEEVARIEDYVCVDEVQFNLQIAHKRHIPEGYLFVCPSQDFRAGTEHHANSYQWPACPAYWSLDPSGAERLSTQDARNLGFPIIHIETRMFGNSWDSN</sequence>
<dbReference type="Proteomes" id="UP000623467">
    <property type="component" value="Unassembled WGS sequence"/>
</dbReference>
<gene>
    <name evidence="1" type="ORF">MSAN_01515600</name>
</gene>
<name>A0A8H7CYX0_9AGAR</name>
<evidence type="ECO:0000313" key="2">
    <source>
        <dbReference type="Proteomes" id="UP000623467"/>
    </source>
</evidence>
<proteinExistence type="predicted"/>
<evidence type="ECO:0000313" key="1">
    <source>
        <dbReference type="EMBL" id="KAF7353277.1"/>
    </source>
</evidence>
<organism evidence="1 2">
    <name type="scientific">Mycena sanguinolenta</name>
    <dbReference type="NCBI Taxonomy" id="230812"/>
    <lineage>
        <taxon>Eukaryota</taxon>
        <taxon>Fungi</taxon>
        <taxon>Dikarya</taxon>
        <taxon>Basidiomycota</taxon>
        <taxon>Agaricomycotina</taxon>
        <taxon>Agaricomycetes</taxon>
        <taxon>Agaricomycetidae</taxon>
        <taxon>Agaricales</taxon>
        <taxon>Marasmiineae</taxon>
        <taxon>Mycenaceae</taxon>
        <taxon>Mycena</taxon>
    </lineage>
</organism>
<dbReference type="AlphaFoldDB" id="A0A8H7CYX0"/>